<dbReference type="InterPro" id="IPR003661">
    <property type="entry name" value="HisK_dim/P_dom"/>
</dbReference>
<proteinExistence type="predicted"/>
<evidence type="ECO:0000259" key="13">
    <source>
        <dbReference type="PROSITE" id="PS50885"/>
    </source>
</evidence>
<dbReference type="RefSeq" id="WP_204905669.1">
    <property type="nucleotide sequence ID" value="NZ_JACJKS010000003.1"/>
</dbReference>
<name>A0A939BFS7_9CLOT</name>
<dbReference type="SMART" id="SM00304">
    <property type="entry name" value="HAMP"/>
    <property type="match status" value="1"/>
</dbReference>
<evidence type="ECO:0000256" key="6">
    <source>
        <dbReference type="ARBA" id="ARBA00022692"/>
    </source>
</evidence>
<dbReference type="InterPro" id="IPR036097">
    <property type="entry name" value="HisK_dim/P_sf"/>
</dbReference>
<evidence type="ECO:0000256" key="3">
    <source>
        <dbReference type="ARBA" id="ARBA00012438"/>
    </source>
</evidence>
<evidence type="ECO:0000256" key="2">
    <source>
        <dbReference type="ARBA" id="ARBA00004370"/>
    </source>
</evidence>
<accession>A0A939BFS7</accession>
<comment type="caution">
    <text evidence="14">The sequence shown here is derived from an EMBL/GenBank/DDBJ whole genome shotgun (WGS) entry which is preliminary data.</text>
</comment>
<dbReference type="Gene3D" id="6.10.340.10">
    <property type="match status" value="1"/>
</dbReference>
<keyword evidence="9" id="KW-0902">Two-component regulatory system</keyword>
<dbReference type="FunFam" id="3.30.565.10:FF:000006">
    <property type="entry name" value="Sensor histidine kinase WalK"/>
    <property type="match status" value="1"/>
</dbReference>
<dbReference type="CDD" id="cd00082">
    <property type="entry name" value="HisKA"/>
    <property type="match status" value="1"/>
</dbReference>
<gene>
    <name evidence="14" type="ORF">H6A20_02930</name>
</gene>
<evidence type="ECO:0000256" key="7">
    <source>
        <dbReference type="ARBA" id="ARBA00022777"/>
    </source>
</evidence>
<comment type="subcellular location">
    <subcellularLocation>
        <location evidence="2">Membrane</location>
    </subcellularLocation>
</comment>
<evidence type="ECO:0000313" key="14">
    <source>
        <dbReference type="EMBL" id="MBM6947618.1"/>
    </source>
</evidence>
<dbReference type="SUPFAM" id="SSF47384">
    <property type="entry name" value="Homodimeric domain of signal transducing histidine kinase"/>
    <property type="match status" value="1"/>
</dbReference>
<evidence type="ECO:0000256" key="4">
    <source>
        <dbReference type="ARBA" id="ARBA00022553"/>
    </source>
</evidence>
<reference evidence="14" key="2">
    <citation type="journal article" date="2021" name="Sci. Rep.">
        <title>The distribution of antibiotic resistance genes in chicken gut microbiota commensals.</title>
        <authorList>
            <person name="Juricova H."/>
            <person name="Matiasovicova J."/>
            <person name="Kubasova T."/>
            <person name="Cejkova D."/>
            <person name="Rychlik I."/>
        </authorList>
    </citation>
    <scope>NUCLEOTIDE SEQUENCE</scope>
    <source>
        <strain evidence="14">An582</strain>
    </source>
</reference>
<evidence type="ECO:0000256" key="8">
    <source>
        <dbReference type="ARBA" id="ARBA00022989"/>
    </source>
</evidence>
<evidence type="ECO:0000256" key="10">
    <source>
        <dbReference type="ARBA" id="ARBA00023136"/>
    </source>
</evidence>
<evidence type="ECO:0000256" key="1">
    <source>
        <dbReference type="ARBA" id="ARBA00000085"/>
    </source>
</evidence>
<evidence type="ECO:0000256" key="9">
    <source>
        <dbReference type="ARBA" id="ARBA00023012"/>
    </source>
</evidence>
<dbReference type="GO" id="GO:0005886">
    <property type="term" value="C:plasma membrane"/>
    <property type="evidence" value="ECO:0007669"/>
    <property type="project" value="TreeGrafter"/>
</dbReference>
<feature type="domain" description="Histidine kinase" evidence="12">
    <location>
        <begin position="237"/>
        <end position="452"/>
    </location>
</feature>
<dbReference type="Pfam" id="PF00512">
    <property type="entry name" value="HisKA"/>
    <property type="match status" value="1"/>
</dbReference>
<feature type="transmembrane region" description="Helical" evidence="11">
    <location>
        <begin position="12"/>
        <end position="33"/>
    </location>
</feature>
<dbReference type="CDD" id="cd06225">
    <property type="entry name" value="HAMP"/>
    <property type="match status" value="1"/>
</dbReference>
<reference evidence="14" key="1">
    <citation type="submission" date="2020-08" db="EMBL/GenBank/DDBJ databases">
        <authorList>
            <person name="Cejkova D."/>
            <person name="Kubasova T."/>
            <person name="Jahodarova E."/>
            <person name="Rychlik I."/>
        </authorList>
    </citation>
    <scope>NUCLEOTIDE SEQUENCE</scope>
    <source>
        <strain evidence="14">An582</strain>
    </source>
</reference>
<keyword evidence="8 11" id="KW-1133">Transmembrane helix</keyword>
<dbReference type="CDD" id="cd00075">
    <property type="entry name" value="HATPase"/>
    <property type="match status" value="1"/>
</dbReference>
<dbReference type="AlphaFoldDB" id="A0A939BFS7"/>
<dbReference type="Gene3D" id="3.30.565.10">
    <property type="entry name" value="Histidine kinase-like ATPase, C-terminal domain"/>
    <property type="match status" value="1"/>
</dbReference>
<evidence type="ECO:0000256" key="5">
    <source>
        <dbReference type="ARBA" id="ARBA00022679"/>
    </source>
</evidence>
<dbReference type="GO" id="GO:0000155">
    <property type="term" value="F:phosphorelay sensor kinase activity"/>
    <property type="evidence" value="ECO:0007669"/>
    <property type="project" value="InterPro"/>
</dbReference>
<dbReference type="Pfam" id="PF00672">
    <property type="entry name" value="HAMP"/>
    <property type="match status" value="1"/>
</dbReference>
<dbReference type="EC" id="2.7.13.3" evidence="3"/>
<evidence type="ECO:0000256" key="11">
    <source>
        <dbReference type="SAM" id="Phobius"/>
    </source>
</evidence>
<keyword evidence="4" id="KW-0597">Phosphoprotein</keyword>
<dbReference type="PROSITE" id="PS50885">
    <property type="entry name" value="HAMP"/>
    <property type="match status" value="1"/>
</dbReference>
<evidence type="ECO:0000259" key="12">
    <source>
        <dbReference type="PROSITE" id="PS50109"/>
    </source>
</evidence>
<comment type="catalytic activity">
    <reaction evidence="1">
        <text>ATP + protein L-histidine = ADP + protein N-phospho-L-histidine.</text>
        <dbReference type="EC" id="2.7.13.3"/>
    </reaction>
</comment>
<dbReference type="SMART" id="SM00387">
    <property type="entry name" value="HATPase_c"/>
    <property type="match status" value="1"/>
</dbReference>
<dbReference type="InterPro" id="IPR003660">
    <property type="entry name" value="HAMP_dom"/>
</dbReference>
<feature type="domain" description="HAMP" evidence="13">
    <location>
        <begin position="175"/>
        <end position="229"/>
    </location>
</feature>
<keyword evidence="10 11" id="KW-0472">Membrane</keyword>
<dbReference type="Proteomes" id="UP000705508">
    <property type="component" value="Unassembled WGS sequence"/>
</dbReference>
<evidence type="ECO:0000313" key="15">
    <source>
        <dbReference type="Proteomes" id="UP000705508"/>
    </source>
</evidence>
<keyword evidence="7 14" id="KW-0418">Kinase</keyword>
<dbReference type="Gene3D" id="1.10.287.130">
    <property type="match status" value="1"/>
</dbReference>
<organism evidence="14 15">
    <name type="scientific">Mordavella massiliensis</name>
    <dbReference type="NCBI Taxonomy" id="1871024"/>
    <lineage>
        <taxon>Bacteria</taxon>
        <taxon>Bacillati</taxon>
        <taxon>Bacillota</taxon>
        <taxon>Clostridia</taxon>
        <taxon>Eubacteriales</taxon>
        <taxon>Clostridiaceae</taxon>
        <taxon>Mordavella</taxon>
    </lineage>
</organism>
<dbReference type="SMART" id="SM00388">
    <property type="entry name" value="HisKA"/>
    <property type="match status" value="1"/>
</dbReference>
<dbReference type="PANTHER" id="PTHR45436:SF5">
    <property type="entry name" value="SENSOR HISTIDINE KINASE TRCS"/>
    <property type="match status" value="1"/>
</dbReference>
<feature type="transmembrane region" description="Helical" evidence="11">
    <location>
        <begin position="154"/>
        <end position="174"/>
    </location>
</feature>
<dbReference type="PANTHER" id="PTHR45436">
    <property type="entry name" value="SENSOR HISTIDINE KINASE YKOH"/>
    <property type="match status" value="1"/>
</dbReference>
<dbReference type="SUPFAM" id="SSF55874">
    <property type="entry name" value="ATPase domain of HSP90 chaperone/DNA topoisomerase II/histidine kinase"/>
    <property type="match status" value="1"/>
</dbReference>
<protein>
    <recommendedName>
        <fullName evidence="3">histidine kinase</fullName>
        <ecNumber evidence="3">2.7.13.3</ecNumber>
    </recommendedName>
</protein>
<dbReference type="InterPro" id="IPR003594">
    <property type="entry name" value="HATPase_dom"/>
</dbReference>
<dbReference type="EMBL" id="JACJKS010000003">
    <property type="protein sequence ID" value="MBM6947618.1"/>
    <property type="molecule type" value="Genomic_DNA"/>
</dbReference>
<dbReference type="InterPro" id="IPR005467">
    <property type="entry name" value="His_kinase_dom"/>
</dbReference>
<dbReference type="InterPro" id="IPR036890">
    <property type="entry name" value="HATPase_C_sf"/>
</dbReference>
<keyword evidence="6 11" id="KW-0812">Transmembrane</keyword>
<dbReference type="PRINTS" id="PR00344">
    <property type="entry name" value="BCTRLSENSOR"/>
</dbReference>
<sequence length="453" mass="50806">MGRKWSIKAKLTCLYGGFMVLLTCAALAILFSLSSQEILSSVQADLREQVQESVDELEAEEGRLRVDADFYSMENGVYLSVYSTDGEFLYGRVPAGFPGQPAFENDSLRTVQDRSQRFYVFDLEQKVEGYGDVWIRGTASVTRAENSFTVTLRFALALLPMLAAVMIFLSYRFVRRALLPVRRITDTVQEIQKEEDLSKRVGLPAGQDEIHRLAGTFDQLLADLEQAFAREQQFTSDVSHELRTPAAVILLQCEEILRDPDLSADVRAQVEVIQRKAKEMSALISQLLLLSRADQGRQVLQKERLDISELTEMVVEEQQMLAQEKRITVTARIEPDICMQADESFFIRLLINLISNSLAYGREGGHTEVSLYRENDLAVLEVADDGIGISGEDLPRIWDRFYRADAARSDGNHAGLGLSMVKWIVKEHGGTIGVESEKGKGTVFACRFPAEEG</sequence>
<dbReference type="PROSITE" id="PS50109">
    <property type="entry name" value="HIS_KIN"/>
    <property type="match status" value="1"/>
</dbReference>
<keyword evidence="5" id="KW-0808">Transferase</keyword>
<dbReference type="SUPFAM" id="SSF158472">
    <property type="entry name" value="HAMP domain-like"/>
    <property type="match status" value="1"/>
</dbReference>
<dbReference type="InterPro" id="IPR050428">
    <property type="entry name" value="TCS_sensor_his_kinase"/>
</dbReference>
<dbReference type="Pfam" id="PF02518">
    <property type="entry name" value="HATPase_c"/>
    <property type="match status" value="1"/>
</dbReference>
<dbReference type="InterPro" id="IPR004358">
    <property type="entry name" value="Sig_transdc_His_kin-like_C"/>
</dbReference>